<proteinExistence type="predicted"/>
<protein>
    <submittedName>
        <fullName evidence="1">Uncharacterized protein</fullName>
    </submittedName>
</protein>
<dbReference type="EMBL" id="JAKWFO010000005">
    <property type="protein sequence ID" value="KAI9636695.1"/>
    <property type="molecule type" value="Genomic_DNA"/>
</dbReference>
<dbReference type="AlphaFoldDB" id="A0AA38HAW8"/>
<comment type="caution">
    <text evidence="1">The sequence shown here is derived from an EMBL/GenBank/DDBJ whole genome shotgun (WGS) entry which is preliminary data.</text>
</comment>
<accession>A0AA38HAW8</accession>
<sequence>MVVEVPPDLAGQSSLYAHSDPLLRRLRVQDTIGKDITDIERYFRSKEVLVFYAGSEHGYNNLKKFHHDLTRFAVRELKTCSVIYVSTDTSPRAVDQILSGQAFLRMTFHDNSDFAPMVTLREEAEGKKAKGKGREVEMEEVARGEEFIAAGEVETGMEKVYFGEEENPSDYVRPLSRAAVTSLMRAYATPSIAIYHLPTHSFIARNVKMSAFDPDLVDKNYHTWRNGGNESARLIDIIMKMRIPLFLLALALIYRFYLTIHHVDGNPLADWLYTLSRRLQS</sequence>
<gene>
    <name evidence="1" type="ORF">MKK02DRAFT_45399</name>
</gene>
<organism evidence="1 2">
    <name type="scientific">Dioszegia hungarica</name>
    <dbReference type="NCBI Taxonomy" id="4972"/>
    <lineage>
        <taxon>Eukaryota</taxon>
        <taxon>Fungi</taxon>
        <taxon>Dikarya</taxon>
        <taxon>Basidiomycota</taxon>
        <taxon>Agaricomycotina</taxon>
        <taxon>Tremellomycetes</taxon>
        <taxon>Tremellales</taxon>
        <taxon>Bulleribasidiaceae</taxon>
        <taxon>Dioszegia</taxon>
    </lineage>
</organism>
<dbReference type="GeneID" id="77732600"/>
<dbReference type="RefSeq" id="XP_052946472.1">
    <property type="nucleotide sequence ID" value="XM_053093395.1"/>
</dbReference>
<keyword evidence="2" id="KW-1185">Reference proteome</keyword>
<reference evidence="1" key="1">
    <citation type="journal article" date="2022" name="G3 (Bethesda)">
        <title>High quality genome of the basidiomycete yeast Dioszegia hungarica PDD-24b-2 isolated from cloud water.</title>
        <authorList>
            <person name="Jarrige D."/>
            <person name="Haridas S."/>
            <person name="Bleykasten-Grosshans C."/>
            <person name="Joly M."/>
            <person name="Nadalig T."/>
            <person name="Sancelme M."/>
            <person name="Vuilleumier S."/>
            <person name="Grigoriev I.V."/>
            <person name="Amato P."/>
            <person name="Bringel F."/>
        </authorList>
    </citation>
    <scope>NUCLEOTIDE SEQUENCE</scope>
    <source>
        <strain evidence="1">PDD-24b-2</strain>
    </source>
</reference>
<evidence type="ECO:0000313" key="1">
    <source>
        <dbReference type="EMBL" id="KAI9636695.1"/>
    </source>
</evidence>
<name>A0AA38HAW8_9TREE</name>
<dbReference type="Proteomes" id="UP001164286">
    <property type="component" value="Unassembled WGS sequence"/>
</dbReference>
<evidence type="ECO:0000313" key="2">
    <source>
        <dbReference type="Proteomes" id="UP001164286"/>
    </source>
</evidence>